<evidence type="ECO:0000256" key="2">
    <source>
        <dbReference type="SAM" id="Phobius"/>
    </source>
</evidence>
<dbReference type="Proteomes" id="UP000198862">
    <property type="component" value="Unassembled WGS sequence"/>
</dbReference>
<keyword evidence="2" id="KW-1133">Transmembrane helix</keyword>
<name>A0A1I1R692_9GAMM</name>
<proteinExistence type="predicted"/>
<evidence type="ECO:0000313" key="3">
    <source>
        <dbReference type="EMBL" id="SFD27678.1"/>
    </source>
</evidence>
<dbReference type="RefSeq" id="WP_091988987.1">
    <property type="nucleotide sequence ID" value="NZ_FOLO01000045.1"/>
</dbReference>
<dbReference type="EMBL" id="FOLO01000045">
    <property type="protein sequence ID" value="SFD27678.1"/>
    <property type="molecule type" value="Genomic_DNA"/>
</dbReference>
<feature type="coiled-coil region" evidence="1">
    <location>
        <begin position="171"/>
        <end position="198"/>
    </location>
</feature>
<dbReference type="OrthoDB" id="6315827at2"/>
<keyword evidence="1" id="KW-0175">Coiled coil</keyword>
<keyword evidence="4" id="KW-1185">Reference proteome</keyword>
<keyword evidence="2" id="KW-0472">Membrane</keyword>
<feature type="transmembrane region" description="Helical" evidence="2">
    <location>
        <begin position="34"/>
        <end position="53"/>
    </location>
</feature>
<evidence type="ECO:0000256" key="1">
    <source>
        <dbReference type="SAM" id="Coils"/>
    </source>
</evidence>
<keyword evidence="2" id="KW-0812">Transmembrane</keyword>
<reference evidence="3 4" key="1">
    <citation type="submission" date="2016-10" db="EMBL/GenBank/DDBJ databases">
        <authorList>
            <person name="de Groot N.N."/>
        </authorList>
    </citation>
    <scope>NUCLEOTIDE SEQUENCE [LARGE SCALE GENOMIC DNA]</scope>
    <source>
        <strain evidence="3 4">DSM 6059</strain>
    </source>
</reference>
<gene>
    <name evidence="3" type="ORF">SAMN02745724_04069</name>
</gene>
<dbReference type="AlphaFoldDB" id="A0A1I1R692"/>
<sequence>MMYLLITLSLTFLGLLTFLPKFQGVLHRFNSGINFFLTLIATLVGVLLAIMITDYEAEQKEKQDLVKLLRSATAVVETSYEYSEELVEYYDTLEDKDPIKETFYAKNSPPYPDYLDSLLTQNLASKNLSQAVLTDLNEQVINLKKTRHYRAPLYLIVLNQTRDILKLEIQYQQGEIDSVKLQSELDKIKNQLDITTANNQIKKGL</sequence>
<organism evidence="3 4">
    <name type="scientific">Pseudoalteromonas denitrificans DSM 6059</name>
    <dbReference type="NCBI Taxonomy" id="1123010"/>
    <lineage>
        <taxon>Bacteria</taxon>
        <taxon>Pseudomonadati</taxon>
        <taxon>Pseudomonadota</taxon>
        <taxon>Gammaproteobacteria</taxon>
        <taxon>Alteromonadales</taxon>
        <taxon>Pseudoalteromonadaceae</taxon>
        <taxon>Pseudoalteromonas</taxon>
    </lineage>
</organism>
<evidence type="ECO:0000313" key="4">
    <source>
        <dbReference type="Proteomes" id="UP000198862"/>
    </source>
</evidence>
<accession>A0A1I1R692</accession>
<protein>
    <submittedName>
        <fullName evidence="3">Uncharacterized protein</fullName>
    </submittedName>
</protein>